<keyword evidence="3" id="KW-1185">Reference proteome</keyword>
<dbReference type="Proteomes" id="UP001277561">
    <property type="component" value="Unassembled WGS sequence"/>
</dbReference>
<sequence>MSKLKISTVQTVSRTTAQGDIYEATRPDNDSPWEINFPTGSERFHGSQTEVLAEIGRVIAIHSASTDD</sequence>
<comment type="caution">
    <text evidence="1">The sequence shown here is derived from an EMBL/GenBank/DDBJ whole genome shotgun (WGS) entry which is preliminary data.</text>
</comment>
<organism evidence="1">
    <name type="scientific">Agrobacterium rosae</name>
    <dbReference type="NCBI Taxonomy" id="1972867"/>
    <lineage>
        <taxon>Bacteria</taxon>
        <taxon>Pseudomonadati</taxon>
        <taxon>Pseudomonadota</taxon>
        <taxon>Alphaproteobacteria</taxon>
        <taxon>Hyphomicrobiales</taxon>
        <taxon>Rhizobiaceae</taxon>
        <taxon>Rhizobium/Agrobacterium group</taxon>
        <taxon>Agrobacterium</taxon>
    </lineage>
</organism>
<dbReference type="EMBL" id="JAVRAF010000014">
    <property type="protein sequence ID" value="MDX8305233.1"/>
    <property type="molecule type" value="Genomic_DNA"/>
</dbReference>
<dbReference type="RefSeq" id="WP_234624981.1">
    <property type="nucleotide sequence ID" value="NZ_CP192770.1"/>
</dbReference>
<dbReference type="EMBL" id="JAVRAD010000017">
    <property type="protein sequence ID" value="MDX8332441.1"/>
    <property type="molecule type" value="Genomic_DNA"/>
</dbReference>
<accession>A0AAW9FNZ4</accession>
<proteinExistence type="predicted"/>
<reference evidence="1 3" key="1">
    <citation type="journal article" date="2023" name="Phytobiomes J">
        <title>Deciphering the key players within the bacterial microbiota associated with aerial crown gall tumors on rhododendron: Insights into the gallobiome.</title>
        <authorList>
            <person name="Kuzmanovic N."/>
            <person name="Nesme J."/>
            <person name="Wolf J."/>
            <person name="Neumann-Schaal M."/>
            <person name="Petersen J."/>
            <person name="Fernandez-Gnecco G."/>
            <person name="Sproeer C."/>
            <person name="Bunk B."/>
            <person name="Overmann J."/>
            <person name="Sorensen S.J."/>
            <person name="Idczak E."/>
            <person name="Smalla K."/>
        </authorList>
    </citation>
    <scope>NUCLEOTIDE SEQUENCE</scope>
    <source>
        <strain evidence="1">Rho-11.1</strain>
        <strain evidence="2">Rho-14.1</strain>
        <strain evidence="3">rho-14.1</strain>
    </source>
</reference>
<evidence type="ECO:0000313" key="2">
    <source>
        <dbReference type="EMBL" id="MDX8332441.1"/>
    </source>
</evidence>
<dbReference type="AlphaFoldDB" id="A0AAW9FNZ4"/>
<gene>
    <name evidence="1" type="ORF">RMR22_23565</name>
    <name evidence="2" type="ORF">RMS29_24845</name>
</gene>
<name>A0AAW9FNZ4_9HYPH</name>
<evidence type="ECO:0000313" key="1">
    <source>
        <dbReference type="EMBL" id="MDX8305233.1"/>
    </source>
</evidence>
<evidence type="ECO:0000313" key="3">
    <source>
        <dbReference type="Proteomes" id="UP001277561"/>
    </source>
</evidence>
<protein>
    <submittedName>
        <fullName evidence="1">Uncharacterized protein</fullName>
    </submittedName>
</protein>